<sequence>MEEMLFSLNNLRSMEVIDFNKGKKLGHIIDVKIDSDLNKILSIIIPEEKTSWFGKSEDIEILWENVIKVGIDVILVKVENDNRYDVDKYM</sequence>
<protein>
    <submittedName>
        <fullName evidence="2">Sporulation protein, YlmC/YmxH family</fullName>
    </submittedName>
</protein>
<comment type="caution">
    <text evidence="2">The sequence shown here is derived from an EMBL/GenBank/DDBJ whole genome shotgun (WGS) entry which is preliminary data.</text>
</comment>
<dbReference type="PANTHER" id="PTHR40061:SF1">
    <property type="entry name" value="SPORULATION PROTEIN YLMC-RELATED"/>
    <property type="match status" value="1"/>
</dbReference>
<dbReference type="RefSeq" id="WP_055257222.1">
    <property type="nucleotide sequence ID" value="NZ_BCMV01000062.1"/>
</dbReference>
<organism evidence="2 3">
    <name type="scientific">Sarcina ventriculi</name>
    <name type="common">Clostridium ventriculi</name>
    <dbReference type="NCBI Taxonomy" id="1267"/>
    <lineage>
        <taxon>Bacteria</taxon>
        <taxon>Bacillati</taxon>
        <taxon>Bacillota</taxon>
        <taxon>Clostridia</taxon>
        <taxon>Eubacteriales</taxon>
        <taxon>Clostridiaceae</taxon>
        <taxon>Sarcina</taxon>
    </lineage>
</organism>
<dbReference type="InterPro" id="IPR014238">
    <property type="entry name" value="Spore_YlmC/YmxH"/>
</dbReference>
<name>A0ABM9UNK9_SARVE</name>
<evidence type="ECO:0000313" key="3">
    <source>
        <dbReference type="Proteomes" id="UP000095488"/>
    </source>
</evidence>
<reference evidence="2 3" key="1">
    <citation type="submission" date="2015-09" db="EMBL/GenBank/DDBJ databases">
        <authorList>
            <consortium name="Pathogen Informatics"/>
        </authorList>
    </citation>
    <scope>NUCLEOTIDE SEQUENCE [LARGE SCALE GENOMIC DNA]</scope>
    <source>
        <strain evidence="2 3">2789STDY5834858</strain>
    </source>
</reference>
<dbReference type="Gene3D" id="2.30.30.240">
    <property type="entry name" value="PRC-barrel domain"/>
    <property type="match status" value="1"/>
</dbReference>
<proteinExistence type="predicted"/>
<dbReference type="InterPro" id="IPR011033">
    <property type="entry name" value="PRC_barrel-like_sf"/>
</dbReference>
<dbReference type="NCBIfam" id="TIGR02888">
    <property type="entry name" value="spore_YlmC_YmxH"/>
    <property type="match status" value="1"/>
</dbReference>
<dbReference type="PANTHER" id="PTHR40061">
    <property type="entry name" value="SPORULATION PROTEIN YLMC-RELATED"/>
    <property type="match status" value="1"/>
</dbReference>
<dbReference type="EMBL" id="CYZR01000001">
    <property type="protein sequence ID" value="CUN49643.1"/>
    <property type="molecule type" value="Genomic_DNA"/>
</dbReference>
<keyword evidence="3" id="KW-1185">Reference proteome</keyword>
<evidence type="ECO:0000259" key="1">
    <source>
        <dbReference type="Pfam" id="PF05239"/>
    </source>
</evidence>
<dbReference type="Proteomes" id="UP000095488">
    <property type="component" value="Unassembled WGS sequence"/>
</dbReference>
<feature type="domain" description="PRC-barrel" evidence="1">
    <location>
        <begin position="6"/>
        <end position="79"/>
    </location>
</feature>
<dbReference type="Pfam" id="PF05239">
    <property type="entry name" value="PRC"/>
    <property type="match status" value="1"/>
</dbReference>
<gene>
    <name evidence="2" type="ORF">ERS852473_00331</name>
</gene>
<evidence type="ECO:0000313" key="2">
    <source>
        <dbReference type="EMBL" id="CUN49643.1"/>
    </source>
</evidence>
<accession>A0ABM9UNK9</accession>
<dbReference type="InterPro" id="IPR027275">
    <property type="entry name" value="PRC-brl_dom"/>
</dbReference>
<dbReference type="SUPFAM" id="SSF50346">
    <property type="entry name" value="PRC-barrel domain"/>
    <property type="match status" value="1"/>
</dbReference>